<proteinExistence type="inferred from homology"/>
<sequence>MIDQTRKEEAIELPEGGYFGTLVVFHELHCIKHLRHFLYASHYFPDDLNPSQIENRRIHLDHCLDVLRAGSMCRADVAPLTMRWGRTQPKPLANFSGPHSCVNWDALYGWAKGRNIDRLFEPGYLRHPVLGDVFGPQEDRVALLTGVAHGSSSLSK</sequence>
<accession>A0AAE0K5C2</accession>
<evidence type="ECO:0000313" key="9">
    <source>
        <dbReference type="Proteomes" id="UP001285441"/>
    </source>
</evidence>
<dbReference type="PANTHER" id="PTHR33365">
    <property type="entry name" value="YALI0B05434P"/>
    <property type="match status" value="1"/>
</dbReference>
<evidence type="ECO:0000256" key="4">
    <source>
        <dbReference type="ARBA" id="ARBA00023026"/>
    </source>
</evidence>
<gene>
    <name evidence="8" type="ORF">B0H63DRAFT_528134</name>
</gene>
<dbReference type="Pfam" id="PF11807">
    <property type="entry name" value="UstYa"/>
    <property type="match status" value="1"/>
</dbReference>
<evidence type="ECO:0000256" key="7">
    <source>
        <dbReference type="ARBA" id="ARBA00035112"/>
    </source>
</evidence>
<dbReference type="AlphaFoldDB" id="A0AAE0K5C2"/>
<keyword evidence="3" id="KW-1133">Transmembrane helix</keyword>
<reference evidence="8" key="1">
    <citation type="journal article" date="2023" name="Mol. Phylogenet. Evol.">
        <title>Genome-scale phylogeny and comparative genomics of the fungal order Sordariales.</title>
        <authorList>
            <person name="Hensen N."/>
            <person name="Bonometti L."/>
            <person name="Westerberg I."/>
            <person name="Brannstrom I.O."/>
            <person name="Guillou S."/>
            <person name="Cros-Aarteil S."/>
            <person name="Calhoun S."/>
            <person name="Haridas S."/>
            <person name="Kuo A."/>
            <person name="Mondo S."/>
            <person name="Pangilinan J."/>
            <person name="Riley R."/>
            <person name="LaButti K."/>
            <person name="Andreopoulos B."/>
            <person name="Lipzen A."/>
            <person name="Chen C."/>
            <person name="Yan M."/>
            <person name="Daum C."/>
            <person name="Ng V."/>
            <person name="Clum A."/>
            <person name="Steindorff A."/>
            <person name="Ohm R.A."/>
            <person name="Martin F."/>
            <person name="Silar P."/>
            <person name="Natvig D.O."/>
            <person name="Lalanne C."/>
            <person name="Gautier V."/>
            <person name="Ament-Velasquez S.L."/>
            <person name="Kruys A."/>
            <person name="Hutchinson M.I."/>
            <person name="Powell A.J."/>
            <person name="Barry K."/>
            <person name="Miller A.N."/>
            <person name="Grigoriev I.V."/>
            <person name="Debuchy R."/>
            <person name="Gladieux P."/>
            <person name="Hiltunen Thoren M."/>
            <person name="Johannesson H."/>
        </authorList>
    </citation>
    <scope>NUCLEOTIDE SEQUENCE</scope>
    <source>
        <strain evidence="8">CBS 232.78</strain>
    </source>
</reference>
<keyword evidence="5" id="KW-0472">Membrane</keyword>
<evidence type="ECO:0000313" key="8">
    <source>
        <dbReference type="EMBL" id="KAK3370413.1"/>
    </source>
</evidence>
<evidence type="ECO:0000256" key="1">
    <source>
        <dbReference type="ARBA" id="ARBA00004167"/>
    </source>
</evidence>
<keyword evidence="9" id="KW-1185">Reference proteome</keyword>
<keyword evidence="6" id="KW-0325">Glycoprotein</keyword>
<dbReference type="GO" id="GO:0016020">
    <property type="term" value="C:membrane"/>
    <property type="evidence" value="ECO:0007669"/>
    <property type="project" value="UniProtKB-SubCell"/>
</dbReference>
<evidence type="ECO:0000256" key="5">
    <source>
        <dbReference type="ARBA" id="ARBA00023136"/>
    </source>
</evidence>
<organism evidence="8 9">
    <name type="scientific">Podospora didyma</name>
    <dbReference type="NCBI Taxonomy" id="330526"/>
    <lineage>
        <taxon>Eukaryota</taxon>
        <taxon>Fungi</taxon>
        <taxon>Dikarya</taxon>
        <taxon>Ascomycota</taxon>
        <taxon>Pezizomycotina</taxon>
        <taxon>Sordariomycetes</taxon>
        <taxon>Sordariomycetidae</taxon>
        <taxon>Sordariales</taxon>
        <taxon>Podosporaceae</taxon>
        <taxon>Podospora</taxon>
    </lineage>
</organism>
<comment type="caution">
    <text evidence="8">The sequence shown here is derived from an EMBL/GenBank/DDBJ whole genome shotgun (WGS) entry which is preliminary data.</text>
</comment>
<dbReference type="EMBL" id="JAULSW010000009">
    <property type="protein sequence ID" value="KAK3370413.1"/>
    <property type="molecule type" value="Genomic_DNA"/>
</dbReference>
<protein>
    <submittedName>
        <fullName evidence="8">Uncharacterized protein</fullName>
    </submittedName>
</protein>
<reference evidence="8" key="2">
    <citation type="submission" date="2023-06" db="EMBL/GenBank/DDBJ databases">
        <authorList>
            <consortium name="Lawrence Berkeley National Laboratory"/>
            <person name="Haridas S."/>
            <person name="Hensen N."/>
            <person name="Bonometti L."/>
            <person name="Westerberg I."/>
            <person name="Brannstrom I.O."/>
            <person name="Guillou S."/>
            <person name="Cros-Aarteil S."/>
            <person name="Calhoun S."/>
            <person name="Kuo A."/>
            <person name="Mondo S."/>
            <person name="Pangilinan J."/>
            <person name="Riley R."/>
            <person name="LaButti K."/>
            <person name="Andreopoulos B."/>
            <person name="Lipzen A."/>
            <person name="Chen C."/>
            <person name="Yanf M."/>
            <person name="Daum C."/>
            <person name="Ng V."/>
            <person name="Clum A."/>
            <person name="Steindorff A."/>
            <person name="Ohm R."/>
            <person name="Martin F."/>
            <person name="Silar P."/>
            <person name="Natvig D."/>
            <person name="Lalanne C."/>
            <person name="Gautier V."/>
            <person name="Ament-velasquez S.L."/>
            <person name="Kruys A."/>
            <person name="Hutchinson M.I."/>
            <person name="Powell A.J."/>
            <person name="Barry K."/>
            <person name="Miller A.N."/>
            <person name="Grigoriev I.V."/>
            <person name="Debuchy R."/>
            <person name="Gladieux P."/>
            <person name="Thoren M.H."/>
            <person name="Johannesson H."/>
        </authorList>
    </citation>
    <scope>NUCLEOTIDE SEQUENCE</scope>
    <source>
        <strain evidence="8">CBS 232.78</strain>
    </source>
</reference>
<comment type="similarity">
    <text evidence="7">Belongs to the ustYa family.</text>
</comment>
<evidence type="ECO:0000256" key="6">
    <source>
        <dbReference type="ARBA" id="ARBA00023180"/>
    </source>
</evidence>
<evidence type="ECO:0000256" key="3">
    <source>
        <dbReference type="ARBA" id="ARBA00022989"/>
    </source>
</evidence>
<dbReference type="Proteomes" id="UP001285441">
    <property type="component" value="Unassembled WGS sequence"/>
</dbReference>
<keyword evidence="2" id="KW-0812">Transmembrane</keyword>
<dbReference type="GO" id="GO:0043386">
    <property type="term" value="P:mycotoxin biosynthetic process"/>
    <property type="evidence" value="ECO:0007669"/>
    <property type="project" value="InterPro"/>
</dbReference>
<dbReference type="InterPro" id="IPR021765">
    <property type="entry name" value="UstYa-like"/>
</dbReference>
<evidence type="ECO:0000256" key="2">
    <source>
        <dbReference type="ARBA" id="ARBA00022692"/>
    </source>
</evidence>
<name>A0AAE0K5C2_9PEZI</name>
<dbReference type="PANTHER" id="PTHR33365:SF7">
    <property type="entry name" value="TAT PATHWAY SIGNAL SEQUENCE"/>
    <property type="match status" value="1"/>
</dbReference>
<comment type="subcellular location">
    <subcellularLocation>
        <location evidence="1">Membrane</location>
        <topology evidence="1">Single-pass membrane protein</topology>
    </subcellularLocation>
</comment>
<keyword evidence="4" id="KW-0843">Virulence</keyword>